<reference evidence="1 2" key="1">
    <citation type="journal article" date="2014" name="Nature">
        <title>The genome of the recently domesticated crop plant sugar beet (Beta vulgaris).</title>
        <authorList>
            <person name="Dohm J.C."/>
            <person name="Minoche A.E."/>
            <person name="Holtgrawe D."/>
            <person name="Capella-Gutierrez S."/>
            <person name="Zakrzewski F."/>
            <person name="Tafer H."/>
            <person name="Rupp O."/>
            <person name="Sorensen T.R."/>
            <person name="Stracke R."/>
            <person name="Reinhardt R."/>
            <person name="Goesmann A."/>
            <person name="Kraft T."/>
            <person name="Schulz B."/>
            <person name="Stadler P.F."/>
            <person name="Schmidt T."/>
            <person name="Gabaldon T."/>
            <person name="Lehrach H."/>
            <person name="Weisshaar B."/>
            <person name="Himmelbauer H."/>
        </authorList>
    </citation>
    <scope>NUCLEOTIDE SEQUENCE [LARGE SCALE GENOMIC DNA]</scope>
    <source>
        <tissue evidence="1">Taproot</tissue>
    </source>
</reference>
<dbReference type="AlphaFoldDB" id="A0A0J8BKK7"/>
<protein>
    <submittedName>
        <fullName evidence="1">Uncharacterized protein</fullName>
    </submittedName>
</protein>
<sequence>MVSESIPLKGFVGLSLSSFNRQKNDSRRSFLFPTVAASTTVDRLIEFCNSSIFLSPHSFL</sequence>
<evidence type="ECO:0000313" key="2">
    <source>
        <dbReference type="Proteomes" id="UP000035740"/>
    </source>
</evidence>
<keyword evidence="2" id="KW-1185">Reference proteome</keyword>
<gene>
    <name evidence="1" type="ORF">BVRB_9g209030</name>
</gene>
<accession>A0A0J8BKK7</accession>
<dbReference type="Gramene" id="KMT01955">
    <property type="protein sequence ID" value="KMT01955"/>
    <property type="gene ID" value="BVRB_9g209030"/>
</dbReference>
<name>A0A0J8BKK7_BETVV</name>
<proteinExistence type="predicted"/>
<organism evidence="1 2">
    <name type="scientific">Beta vulgaris subsp. vulgaris</name>
    <name type="common">Beet</name>
    <dbReference type="NCBI Taxonomy" id="3555"/>
    <lineage>
        <taxon>Eukaryota</taxon>
        <taxon>Viridiplantae</taxon>
        <taxon>Streptophyta</taxon>
        <taxon>Embryophyta</taxon>
        <taxon>Tracheophyta</taxon>
        <taxon>Spermatophyta</taxon>
        <taxon>Magnoliopsida</taxon>
        <taxon>eudicotyledons</taxon>
        <taxon>Gunneridae</taxon>
        <taxon>Pentapetalae</taxon>
        <taxon>Caryophyllales</taxon>
        <taxon>Chenopodiaceae</taxon>
        <taxon>Betoideae</taxon>
        <taxon>Beta</taxon>
    </lineage>
</organism>
<dbReference type="EMBL" id="KQ090190">
    <property type="protein sequence ID" value="KMT01955.1"/>
    <property type="molecule type" value="Genomic_DNA"/>
</dbReference>
<dbReference type="Proteomes" id="UP000035740">
    <property type="component" value="Chromosome 9"/>
</dbReference>
<evidence type="ECO:0000313" key="1">
    <source>
        <dbReference type="EMBL" id="KMT01955.1"/>
    </source>
</evidence>